<dbReference type="InterPro" id="IPR040040">
    <property type="entry name" value="ATG11"/>
</dbReference>
<sequence length="1371" mass="153593">MSLQVAVAHTGQRLEADPVSFNSIDALKAWIAKATQIPPQDQILLTTRSKHVKPQTLLTETEIFVFDRDLFSLSSNIQGDFIQPTPLPEPYTADDPPRNLASDTDLKAWQALFKARRDWALGILQKSQSLSRTAQRYFEDQGVIDRAARIAVGNHDLYIKNLEQKHSEAQSWYDDVSKEQEDNVRFWERDFSQLEYLPAKREFLSFITKGTHQAQSGQKTSPKQGTTLKQYIDYDTAKKASSASRKTIETFGKRVSSMGSQIEKTASDYQELLGTVDQSQSRSAIDDVGEPLRLLDEIEAVVKKVGSDYEHVLSLTPSPKSVAQVSKMALLHTRNYLPAIQEYSAEMGDLVRRSVEQKNASVANAVDSMRGIAKIENVISTLNEEIKKLDFSPEGLEAFEMMSLVSRIPFIYGSLLIEAVRRHEWVEKMKKDSSALAEEMAGFQDEEERRRKRWLKPFQDLVNIEAIQGNMIGFEMNIQGEKQHWPIVTREEVQDYLQTLQTMEGQESSVGPLIQAFKDLDKPTKQQVKRAKNFKAGSVHEGAFGQASLLLRGDDEARVLKEANVKLEEELKGSKSRVRRLEDLLHRQSTLSRLSIGSGFQPQGLQSPAEPSTPNPDRPQDQLSRRSSVSSRRFSSNQGPDEKALARKTLKLEADLAAEKETVAALRKEAQSRNNEDEDLKRQIEDANFTKKDLMENMEAQQKEFATERRSLEDELAKYKLKIEDAEDELDRILGSRDNERTGTDTRIQTLGAEMDQLRTEATEAADRAASRIKDLESRLQTRDNMEAHRRTSLVTVYRHLSSDDTEPEDHDQLVSQLEDLATRSVTHLQELTQAVAIAKSENQAIRSGAEKAKSELSAKADSSERERDSLREQLDIEKAKAVSIKAELEEERGHLEDLRTKFAAGETGSEALRQRVAEEESKVEKLSSELAESKSHAISLDVALMSLQKQISKNSETGTSRLQHTCARAKEVTQRLYTVHQRLLRLLESFGFLVSYEGESMVLQRASRASASTMLLNDPSSSINRGVTTPSPTPLKMHLEDLSDLTFLQWPESDDIAEETQRYTELISTLDQFDMEMFCEAVLKRMRDMEHTARKFQKETRAYREKYHRTQGEAHEKIAFHSFKEGDLALFLPTRNQVTRPWAAFNVGAPHYFLREQDSHKLHGREWLVARISKVEPRVVDLSKTMENVRNSSDSRSITSGVSYEDDNPFELSDGLRWYLIDAAEEKAGAPSTPGLGKTTVASANVDAKGSIRMTKKSGSTDPAKTLNKSLDSRRSSANSRKSAPAATGRQGSSEAVSLADGGEASNVNAAANPAAALGTSPNSNSGPGPSHLRTHAENEASSSSTPAQPPSTTRVQDADEVRKDLLWGP</sequence>
<evidence type="ECO:0000259" key="11">
    <source>
        <dbReference type="Pfam" id="PF10377"/>
    </source>
</evidence>
<evidence type="ECO:0000256" key="9">
    <source>
        <dbReference type="SAM" id="MobiDB-lite"/>
    </source>
</evidence>
<protein>
    <recommendedName>
        <fullName evidence="2 7">Autophagy-related protein 11</fullName>
    </recommendedName>
</protein>
<keyword evidence="6 8" id="KW-0175">Coiled coil</keyword>
<evidence type="ECO:0000256" key="4">
    <source>
        <dbReference type="ARBA" id="ARBA00022927"/>
    </source>
</evidence>
<dbReference type="InterPro" id="IPR045326">
    <property type="entry name" value="ATG17-like_dom"/>
</dbReference>
<evidence type="ECO:0000256" key="7">
    <source>
        <dbReference type="RuleBase" id="RU367075"/>
    </source>
</evidence>
<evidence type="ECO:0000256" key="3">
    <source>
        <dbReference type="ARBA" id="ARBA00022448"/>
    </source>
</evidence>
<feature type="compositionally biased region" description="Basic and acidic residues" evidence="9">
    <location>
        <begin position="849"/>
        <end position="873"/>
    </location>
</feature>
<dbReference type="Pfam" id="PF04108">
    <property type="entry name" value="ATG17_like"/>
    <property type="match status" value="1"/>
</dbReference>
<dbReference type="GO" id="GO:0005774">
    <property type="term" value="C:vacuolar membrane"/>
    <property type="evidence" value="ECO:0007669"/>
    <property type="project" value="UniProtKB-SubCell"/>
</dbReference>
<feature type="compositionally biased region" description="Low complexity" evidence="9">
    <location>
        <begin position="1342"/>
        <end position="1355"/>
    </location>
</feature>
<dbReference type="GO" id="GO:0060090">
    <property type="term" value="F:molecular adaptor activity"/>
    <property type="evidence" value="ECO:0007669"/>
    <property type="project" value="TreeGrafter"/>
</dbReference>
<evidence type="ECO:0000259" key="10">
    <source>
        <dbReference type="Pfam" id="PF04108"/>
    </source>
</evidence>
<feature type="compositionally biased region" description="Low complexity" evidence="9">
    <location>
        <begin position="625"/>
        <end position="636"/>
    </location>
</feature>
<keyword evidence="13" id="KW-1185">Reference proteome</keyword>
<evidence type="ECO:0000313" key="13">
    <source>
        <dbReference type="Proteomes" id="UP000799750"/>
    </source>
</evidence>
<evidence type="ECO:0000256" key="5">
    <source>
        <dbReference type="ARBA" id="ARBA00023006"/>
    </source>
</evidence>
<dbReference type="InterPro" id="IPR019460">
    <property type="entry name" value="Atg11_C"/>
</dbReference>
<feature type="region of interest" description="Disordered" evidence="9">
    <location>
        <begin position="593"/>
        <end position="644"/>
    </location>
</feature>
<dbReference type="OrthoDB" id="447953at2759"/>
<feature type="region of interest" description="Disordered" evidence="9">
    <location>
        <begin position="844"/>
        <end position="873"/>
    </location>
</feature>
<feature type="compositionally biased region" description="Basic and acidic residues" evidence="9">
    <location>
        <begin position="1358"/>
        <end position="1371"/>
    </location>
</feature>
<evidence type="ECO:0000256" key="6">
    <source>
        <dbReference type="ARBA" id="ARBA00023054"/>
    </source>
</evidence>
<keyword evidence="5 7" id="KW-0072">Autophagy</keyword>
<keyword evidence="7" id="KW-0926">Vacuole</keyword>
<accession>A0A6A6R7T8</accession>
<organism evidence="12 13">
    <name type="scientific">Lophium mytilinum</name>
    <dbReference type="NCBI Taxonomy" id="390894"/>
    <lineage>
        <taxon>Eukaryota</taxon>
        <taxon>Fungi</taxon>
        <taxon>Dikarya</taxon>
        <taxon>Ascomycota</taxon>
        <taxon>Pezizomycotina</taxon>
        <taxon>Dothideomycetes</taxon>
        <taxon>Pleosporomycetidae</taxon>
        <taxon>Mytilinidiales</taxon>
        <taxon>Mytilinidiaceae</taxon>
        <taxon>Lophium</taxon>
    </lineage>
</organism>
<dbReference type="GO" id="GO:0034727">
    <property type="term" value="P:piecemeal microautophagy of the nucleus"/>
    <property type="evidence" value="ECO:0007669"/>
    <property type="project" value="TreeGrafter"/>
</dbReference>
<dbReference type="PANTHER" id="PTHR13222">
    <property type="entry name" value="RB1-INDUCIBLE COILED-COIL"/>
    <property type="match status" value="1"/>
</dbReference>
<dbReference type="GO" id="GO:1903599">
    <property type="term" value="P:positive regulation of autophagy of mitochondrion"/>
    <property type="evidence" value="ECO:0007669"/>
    <property type="project" value="UniProtKB-UniRule"/>
</dbReference>
<evidence type="ECO:0000256" key="2">
    <source>
        <dbReference type="ARBA" id="ARBA00013804"/>
    </source>
</evidence>
<feature type="domain" description="Autophagy-related protein 11 C-terminal" evidence="11">
    <location>
        <begin position="1081"/>
        <end position="1226"/>
    </location>
</feature>
<feature type="region of interest" description="Disordered" evidence="9">
    <location>
        <begin position="1248"/>
        <end position="1371"/>
    </location>
</feature>
<evidence type="ECO:0000256" key="1">
    <source>
        <dbReference type="ARBA" id="ARBA00009729"/>
    </source>
</evidence>
<feature type="compositionally biased region" description="Low complexity" evidence="9">
    <location>
        <begin position="1277"/>
        <end position="1288"/>
    </location>
</feature>
<evidence type="ECO:0000256" key="8">
    <source>
        <dbReference type="SAM" id="Coils"/>
    </source>
</evidence>
<comment type="function">
    <text evidence="7">Involved in cytoplasm to vacuole transport (Cvt), pexophagy, mitophagy and nucleophagy. Recruits mitochondria for their selective degradation via autophagy (mitophagy) during starvation. Works as scaffold proteins that recruit ATG proteins to the pre-autophagosome (PAS), the site of vesicle/autophagosome formation. Required for the Cvt vesicles completion.</text>
</comment>
<feature type="coiled-coil region" evidence="8">
    <location>
        <begin position="1080"/>
        <end position="1107"/>
    </location>
</feature>
<evidence type="ECO:0000313" key="12">
    <source>
        <dbReference type="EMBL" id="KAF2500818.1"/>
    </source>
</evidence>
<keyword evidence="4 7" id="KW-0653">Protein transport</keyword>
<keyword evidence="7" id="KW-0472">Membrane</keyword>
<dbReference type="GO" id="GO:0000045">
    <property type="term" value="P:autophagosome assembly"/>
    <property type="evidence" value="ECO:0007669"/>
    <property type="project" value="UniProtKB-UniRule"/>
</dbReference>
<dbReference type="GO" id="GO:0019901">
    <property type="term" value="F:protein kinase binding"/>
    <property type="evidence" value="ECO:0007669"/>
    <property type="project" value="TreeGrafter"/>
</dbReference>
<dbReference type="GO" id="GO:0000422">
    <property type="term" value="P:autophagy of mitochondrion"/>
    <property type="evidence" value="ECO:0007669"/>
    <property type="project" value="TreeGrafter"/>
</dbReference>
<dbReference type="GO" id="GO:0015031">
    <property type="term" value="P:protein transport"/>
    <property type="evidence" value="ECO:0007669"/>
    <property type="project" value="UniProtKB-KW"/>
</dbReference>
<keyword evidence="3 7" id="KW-0813">Transport</keyword>
<feature type="compositionally biased region" description="Polar residues" evidence="9">
    <location>
        <begin position="593"/>
        <end position="610"/>
    </location>
</feature>
<feature type="coiled-coil region" evidence="8">
    <location>
        <begin position="557"/>
        <end position="584"/>
    </location>
</feature>
<dbReference type="GO" id="GO:0034045">
    <property type="term" value="C:phagophore assembly site membrane"/>
    <property type="evidence" value="ECO:0007669"/>
    <property type="project" value="UniProtKB-SubCell"/>
</dbReference>
<dbReference type="GO" id="GO:1990316">
    <property type="term" value="C:Atg1/ULK1 kinase complex"/>
    <property type="evidence" value="ECO:0007669"/>
    <property type="project" value="TreeGrafter"/>
</dbReference>
<dbReference type="GO" id="GO:0061709">
    <property type="term" value="P:reticulophagy"/>
    <property type="evidence" value="ECO:0007669"/>
    <property type="project" value="TreeGrafter"/>
</dbReference>
<dbReference type="EMBL" id="MU004183">
    <property type="protein sequence ID" value="KAF2500818.1"/>
    <property type="molecule type" value="Genomic_DNA"/>
</dbReference>
<feature type="domain" description="Autophagy protein ATG17-like" evidence="10">
    <location>
        <begin position="107"/>
        <end position="461"/>
    </location>
</feature>
<reference evidence="12" key="1">
    <citation type="journal article" date="2020" name="Stud. Mycol.">
        <title>101 Dothideomycetes genomes: a test case for predicting lifestyles and emergence of pathogens.</title>
        <authorList>
            <person name="Haridas S."/>
            <person name="Albert R."/>
            <person name="Binder M."/>
            <person name="Bloem J."/>
            <person name="Labutti K."/>
            <person name="Salamov A."/>
            <person name="Andreopoulos B."/>
            <person name="Baker S."/>
            <person name="Barry K."/>
            <person name="Bills G."/>
            <person name="Bluhm B."/>
            <person name="Cannon C."/>
            <person name="Castanera R."/>
            <person name="Culley D."/>
            <person name="Daum C."/>
            <person name="Ezra D."/>
            <person name="Gonzalez J."/>
            <person name="Henrissat B."/>
            <person name="Kuo A."/>
            <person name="Liang C."/>
            <person name="Lipzen A."/>
            <person name="Lutzoni F."/>
            <person name="Magnuson J."/>
            <person name="Mondo S."/>
            <person name="Nolan M."/>
            <person name="Ohm R."/>
            <person name="Pangilinan J."/>
            <person name="Park H.-J."/>
            <person name="Ramirez L."/>
            <person name="Alfaro M."/>
            <person name="Sun H."/>
            <person name="Tritt A."/>
            <person name="Yoshinaga Y."/>
            <person name="Zwiers L.-H."/>
            <person name="Turgeon B."/>
            <person name="Goodwin S."/>
            <person name="Spatafora J."/>
            <person name="Crous P."/>
            <person name="Grigoriev I."/>
        </authorList>
    </citation>
    <scope>NUCLEOTIDE SEQUENCE</scope>
    <source>
        <strain evidence="12">CBS 269.34</strain>
    </source>
</reference>
<comment type="subunit">
    <text evidence="7">Homodimer.</text>
</comment>
<proteinExistence type="inferred from homology"/>
<dbReference type="Proteomes" id="UP000799750">
    <property type="component" value="Unassembled WGS sequence"/>
</dbReference>
<dbReference type="GO" id="GO:0034517">
    <property type="term" value="P:ribophagy"/>
    <property type="evidence" value="ECO:0007669"/>
    <property type="project" value="TreeGrafter"/>
</dbReference>
<comment type="similarity">
    <text evidence="1 7">Belongs to the ATG11 family.</text>
</comment>
<gene>
    <name evidence="12" type="ORF">BU16DRAFT_452657</name>
</gene>
<name>A0A6A6R7T8_9PEZI</name>
<feature type="compositionally biased region" description="Low complexity" evidence="9">
    <location>
        <begin position="1306"/>
        <end position="1332"/>
    </location>
</feature>
<dbReference type="PANTHER" id="PTHR13222:SF1">
    <property type="entry name" value="RB1-INDUCIBLE COILED-COIL PROTEIN 1"/>
    <property type="match status" value="1"/>
</dbReference>
<feature type="coiled-coil region" evidence="8">
    <location>
        <begin position="649"/>
        <end position="779"/>
    </location>
</feature>
<feature type="compositionally biased region" description="Polar residues" evidence="9">
    <location>
        <begin position="1258"/>
        <end position="1271"/>
    </location>
</feature>
<dbReference type="Pfam" id="PF10377">
    <property type="entry name" value="ATG11"/>
    <property type="match status" value="1"/>
</dbReference>
<comment type="subcellular location">
    <subcellularLocation>
        <location evidence="7">Preautophagosomal structure membrane</location>
        <topology evidence="7">Peripheral membrane protein</topology>
    </subcellularLocation>
    <subcellularLocation>
        <location evidence="7">Vacuole membrane</location>
        <topology evidence="7">Peripheral membrane protein</topology>
    </subcellularLocation>
    <text evidence="7">During pexophagy, accumulates in the vacuolar membrane region, where the peroxisomes contact the vacuole.</text>
</comment>